<dbReference type="EMBL" id="VSRR010064941">
    <property type="protein sequence ID" value="MPC84263.1"/>
    <property type="molecule type" value="Genomic_DNA"/>
</dbReference>
<dbReference type="AlphaFoldDB" id="A0A5B7IPF7"/>
<sequence>MRSRDWTPAMEAVEMMVMVVAALVAVAAGQSSLENEFGCHCMEYWTCITRCVDEAGKQGSLEFTLT</sequence>
<keyword evidence="3" id="KW-1185">Reference proteome</keyword>
<comment type="caution">
    <text evidence="2">The sequence shown here is derived from an EMBL/GenBank/DDBJ whole genome shotgun (WGS) entry which is preliminary data.</text>
</comment>
<feature type="chain" id="PRO_5022993301" evidence="1">
    <location>
        <begin position="30"/>
        <end position="66"/>
    </location>
</feature>
<evidence type="ECO:0000313" key="3">
    <source>
        <dbReference type="Proteomes" id="UP000324222"/>
    </source>
</evidence>
<protein>
    <submittedName>
        <fullName evidence="2">Uncharacterized protein</fullName>
    </submittedName>
</protein>
<proteinExistence type="predicted"/>
<gene>
    <name evidence="2" type="ORF">E2C01_078995</name>
</gene>
<evidence type="ECO:0000313" key="2">
    <source>
        <dbReference type="EMBL" id="MPC84263.1"/>
    </source>
</evidence>
<reference evidence="2 3" key="1">
    <citation type="submission" date="2019-05" db="EMBL/GenBank/DDBJ databases">
        <title>Another draft genome of Portunus trituberculatus and its Hox gene families provides insights of decapod evolution.</title>
        <authorList>
            <person name="Jeong J.-H."/>
            <person name="Song I."/>
            <person name="Kim S."/>
            <person name="Choi T."/>
            <person name="Kim D."/>
            <person name="Ryu S."/>
            <person name="Kim W."/>
        </authorList>
    </citation>
    <scope>NUCLEOTIDE SEQUENCE [LARGE SCALE GENOMIC DNA]</scope>
    <source>
        <tissue evidence="2">Muscle</tissue>
    </source>
</reference>
<feature type="signal peptide" evidence="1">
    <location>
        <begin position="1"/>
        <end position="29"/>
    </location>
</feature>
<name>A0A5B7IPF7_PORTR</name>
<keyword evidence="1" id="KW-0732">Signal</keyword>
<dbReference type="Proteomes" id="UP000324222">
    <property type="component" value="Unassembled WGS sequence"/>
</dbReference>
<accession>A0A5B7IPF7</accession>
<evidence type="ECO:0000256" key="1">
    <source>
        <dbReference type="SAM" id="SignalP"/>
    </source>
</evidence>
<organism evidence="2 3">
    <name type="scientific">Portunus trituberculatus</name>
    <name type="common">Swimming crab</name>
    <name type="synonym">Neptunus trituberculatus</name>
    <dbReference type="NCBI Taxonomy" id="210409"/>
    <lineage>
        <taxon>Eukaryota</taxon>
        <taxon>Metazoa</taxon>
        <taxon>Ecdysozoa</taxon>
        <taxon>Arthropoda</taxon>
        <taxon>Crustacea</taxon>
        <taxon>Multicrustacea</taxon>
        <taxon>Malacostraca</taxon>
        <taxon>Eumalacostraca</taxon>
        <taxon>Eucarida</taxon>
        <taxon>Decapoda</taxon>
        <taxon>Pleocyemata</taxon>
        <taxon>Brachyura</taxon>
        <taxon>Eubrachyura</taxon>
        <taxon>Portunoidea</taxon>
        <taxon>Portunidae</taxon>
        <taxon>Portuninae</taxon>
        <taxon>Portunus</taxon>
    </lineage>
</organism>